<keyword evidence="2" id="KW-0479">Metal-binding</keyword>
<dbReference type="EMBL" id="RKHL01000001">
    <property type="protein sequence ID" value="ROR80489.1"/>
    <property type="molecule type" value="Genomic_DNA"/>
</dbReference>
<dbReference type="Pfam" id="PF16571">
    <property type="entry name" value="FBP_C"/>
    <property type="match status" value="1"/>
</dbReference>
<dbReference type="RefSeq" id="WP_085512007.1">
    <property type="nucleotide sequence ID" value="NZ_FXAP01000003.1"/>
</dbReference>
<evidence type="ECO:0000313" key="2">
    <source>
        <dbReference type="EMBL" id="ROR80489.1"/>
    </source>
</evidence>
<proteinExistence type="predicted"/>
<gene>
    <name evidence="2" type="ORF">EDD42_0530</name>
</gene>
<dbReference type="GO" id="GO:0008270">
    <property type="term" value="F:zinc ion binding"/>
    <property type="evidence" value="ECO:0007669"/>
    <property type="project" value="UniProtKB-KW"/>
</dbReference>
<keyword evidence="3" id="KW-1185">Reference proteome</keyword>
<protein>
    <submittedName>
        <fullName evidence="2">Treble-clef zinc-finger protein</fullName>
    </submittedName>
</protein>
<feature type="domain" description="Elongation factor G-binding protein C-terminal treble-clef zinc-finger" evidence="1">
    <location>
        <begin position="8"/>
        <end position="159"/>
    </location>
</feature>
<comment type="caution">
    <text evidence="2">The sequence shown here is derived from an EMBL/GenBank/DDBJ whole genome shotgun (WGS) entry which is preliminary data.</text>
</comment>
<name>A0A3N2BZ00_9MICO</name>
<accession>A0A3N2BZ00</accession>
<dbReference type="Proteomes" id="UP000266915">
    <property type="component" value="Unassembled WGS sequence"/>
</dbReference>
<sequence>MIPLNESQIRASFVNASRKEVSDVSLPVDLDTLDFEVRDFLGWRDKKLPRRAYVVTIVDGEPVGILLRQADAMPRTRPQCAWCQDITLSNDVVFYSAKRAGQAGKNGDTVGTLVCADFQCSSNVRKLPPLAYVGFDAEAARQERIATLSVRAASFASSVLNGVG</sequence>
<organism evidence="2 3">
    <name type="scientific">Plantibacter flavus</name>
    <dbReference type="NCBI Taxonomy" id="150123"/>
    <lineage>
        <taxon>Bacteria</taxon>
        <taxon>Bacillati</taxon>
        <taxon>Actinomycetota</taxon>
        <taxon>Actinomycetes</taxon>
        <taxon>Micrococcales</taxon>
        <taxon>Microbacteriaceae</taxon>
        <taxon>Plantibacter</taxon>
    </lineage>
</organism>
<dbReference type="InterPro" id="IPR032330">
    <property type="entry name" value="EF-G-binding_C"/>
</dbReference>
<evidence type="ECO:0000259" key="1">
    <source>
        <dbReference type="Pfam" id="PF16571"/>
    </source>
</evidence>
<dbReference type="AlphaFoldDB" id="A0A3N2BZ00"/>
<reference evidence="2 3" key="1">
    <citation type="submission" date="2018-11" db="EMBL/GenBank/DDBJ databases">
        <title>Sequencing the genomes of 1000 actinobacteria strains.</title>
        <authorList>
            <person name="Klenk H.-P."/>
        </authorList>
    </citation>
    <scope>NUCLEOTIDE SEQUENCE [LARGE SCALE GENOMIC DNA]</scope>
    <source>
        <strain evidence="2 3">DSM 14012</strain>
    </source>
</reference>
<evidence type="ECO:0000313" key="3">
    <source>
        <dbReference type="Proteomes" id="UP000266915"/>
    </source>
</evidence>
<keyword evidence="2" id="KW-0862">Zinc</keyword>
<keyword evidence="2" id="KW-0863">Zinc-finger</keyword>